<reference evidence="2" key="1">
    <citation type="submission" date="2022-11" db="EMBL/GenBank/DDBJ databases">
        <title>Genome Resource of Sclerotinia nivalis Strain SnTB1, a Plant Pathogen Isolated from American Ginseng.</title>
        <authorList>
            <person name="Fan S."/>
        </authorList>
    </citation>
    <scope>NUCLEOTIDE SEQUENCE</scope>
    <source>
        <strain evidence="2">SnTB1</strain>
    </source>
</reference>
<evidence type="ECO:0000256" key="1">
    <source>
        <dbReference type="SAM" id="MobiDB-lite"/>
    </source>
</evidence>
<dbReference type="EMBL" id="JAPEIS010000003">
    <property type="protein sequence ID" value="KAJ8068016.1"/>
    <property type="molecule type" value="Genomic_DNA"/>
</dbReference>
<feature type="compositionally biased region" description="Pro residues" evidence="1">
    <location>
        <begin position="55"/>
        <end position="80"/>
    </location>
</feature>
<organism evidence="2 3">
    <name type="scientific">Sclerotinia nivalis</name>
    <dbReference type="NCBI Taxonomy" id="352851"/>
    <lineage>
        <taxon>Eukaryota</taxon>
        <taxon>Fungi</taxon>
        <taxon>Dikarya</taxon>
        <taxon>Ascomycota</taxon>
        <taxon>Pezizomycotina</taxon>
        <taxon>Leotiomycetes</taxon>
        <taxon>Helotiales</taxon>
        <taxon>Sclerotiniaceae</taxon>
        <taxon>Sclerotinia</taxon>
    </lineage>
</organism>
<feature type="compositionally biased region" description="Low complexity" evidence="1">
    <location>
        <begin position="1"/>
        <end position="14"/>
    </location>
</feature>
<feature type="compositionally biased region" description="Low complexity" evidence="1">
    <location>
        <begin position="81"/>
        <end position="102"/>
    </location>
</feature>
<feature type="region of interest" description="Disordered" evidence="1">
    <location>
        <begin position="1"/>
        <end position="21"/>
    </location>
</feature>
<dbReference type="AlphaFoldDB" id="A0A9X0AS91"/>
<sequence length="115" mass="11967">MAPTSTSIPPTMTSTEKKKVPLTIVQLHCNYHDTIIWLLIGTPPSLYNTLHHPRPPQAPPPQQTPAPHPPTSTPPPPPPSCTTSSSSPASSSHSSTSSASAPNSGNSALNHAKSP</sequence>
<evidence type="ECO:0000313" key="2">
    <source>
        <dbReference type="EMBL" id="KAJ8068016.1"/>
    </source>
</evidence>
<proteinExistence type="predicted"/>
<accession>A0A9X0AS91</accession>
<gene>
    <name evidence="2" type="ORF">OCU04_003594</name>
</gene>
<evidence type="ECO:0000313" key="3">
    <source>
        <dbReference type="Proteomes" id="UP001152300"/>
    </source>
</evidence>
<feature type="region of interest" description="Disordered" evidence="1">
    <location>
        <begin position="44"/>
        <end position="115"/>
    </location>
</feature>
<keyword evidence="3" id="KW-1185">Reference proteome</keyword>
<name>A0A9X0AS91_9HELO</name>
<protein>
    <submittedName>
        <fullName evidence="2">Uncharacterized protein</fullName>
    </submittedName>
</protein>
<dbReference type="Proteomes" id="UP001152300">
    <property type="component" value="Unassembled WGS sequence"/>
</dbReference>
<comment type="caution">
    <text evidence="2">The sequence shown here is derived from an EMBL/GenBank/DDBJ whole genome shotgun (WGS) entry which is preliminary data.</text>
</comment>